<gene>
    <name evidence="1" type="ORF">BZL30_8651</name>
</gene>
<evidence type="ECO:0000313" key="1">
    <source>
        <dbReference type="EMBL" id="OOK65674.1"/>
    </source>
</evidence>
<dbReference type="AlphaFoldDB" id="A0A1V3WFB7"/>
<evidence type="ECO:0000313" key="2">
    <source>
        <dbReference type="Proteomes" id="UP000189229"/>
    </source>
</evidence>
<proteinExistence type="predicted"/>
<accession>A0A1V3WFB7</accession>
<comment type="caution">
    <text evidence="1">The sequence shown here is derived from an EMBL/GenBank/DDBJ whole genome shotgun (WGS) entry which is preliminary data.</text>
</comment>
<protein>
    <submittedName>
        <fullName evidence="1">Uncharacterized protein</fullName>
    </submittedName>
</protein>
<dbReference type="EMBL" id="MVBM01000010">
    <property type="protein sequence ID" value="OOK65674.1"/>
    <property type="molecule type" value="Genomic_DNA"/>
</dbReference>
<name>A0A1V3WFB7_MYCKA</name>
<dbReference type="Proteomes" id="UP000189229">
    <property type="component" value="Unassembled WGS sequence"/>
</dbReference>
<reference evidence="1 2" key="1">
    <citation type="submission" date="2017-02" db="EMBL/GenBank/DDBJ databases">
        <title>Complete genome sequences of Mycobacterium kansasii strains isolated from rhesus macaques.</title>
        <authorList>
            <person name="Panda A."/>
            <person name="Nagaraj S."/>
            <person name="Zhao X."/>
            <person name="Tettelin H."/>
            <person name="Detolla L.J."/>
        </authorList>
    </citation>
    <scope>NUCLEOTIDE SEQUENCE [LARGE SCALE GENOMIC DNA]</scope>
    <source>
        <strain evidence="1 2">11-3813</strain>
    </source>
</reference>
<sequence>MFTPDRLPGHASALLQRHRRHCLAGMHRREPRIWPALSAAASAGGKPLLLNTAEAATRPRLQPSPKLPGPAYAATDGALNHAIDAAAPAGSRGTTHSVTADIPSDRLILRACVDSLVAQRRLYTAVLKSIHLYRT</sequence>
<organism evidence="1 2">
    <name type="scientific">Mycobacterium kansasii</name>
    <dbReference type="NCBI Taxonomy" id="1768"/>
    <lineage>
        <taxon>Bacteria</taxon>
        <taxon>Bacillati</taxon>
        <taxon>Actinomycetota</taxon>
        <taxon>Actinomycetes</taxon>
        <taxon>Mycobacteriales</taxon>
        <taxon>Mycobacteriaceae</taxon>
        <taxon>Mycobacterium</taxon>
    </lineage>
</organism>